<evidence type="ECO:0000256" key="1">
    <source>
        <dbReference type="SAM" id="MobiDB-lite"/>
    </source>
</evidence>
<name>A0AAF1ASH9_DAUCS</name>
<dbReference type="GO" id="GO:0050793">
    <property type="term" value="P:regulation of developmental process"/>
    <property type="evidence" value="ECO:0007669"/>
    <property type="project" value="InterPro"/>
</dbReference>
<evidence type="ECO:0000313" key="3">
    <source>
        <dbReference type="EMBL" id="WOG90736.1"/>
    </source>
</evidence>
<keyword evidence="2" id="KW-0732">Signal</keyword>
<dbReference type="InterPro" id="IPR044700">
    <property type="entry name" value="PIP2/PIPL1"/>
</dbReference>
<sequence>MATKFIAIFFIFHLLTSSNYFIESRPLTDSKPDRSYMNIAIQDLFSEFYVAARRTGGPSGVGFGDIKNSGPSAGGRGHGYVNAEMKNSGPSSGGKGHADITEEKKYSGPSAGGKGHAFVNADTAEGMKNAEPSEGGKGSELTNAEREEAKNLGPWAGGKGHEFNTLGEENTAGPSPRGKGH</sequence>
<dbReference type="PANTHER" id="PTHR34663:SF9">
    <property type="entry name" value="OS06G0637400 PROTEIN"/>
    <property type="match status" value="1"/>
</dbReference>
<proteinExistence type="predicted"/>
<feature type="region of interest" description="Disordered" evidence="1">
    <location>
        <begin position="84"/>
        <end position="181"/>
    </location>
</feature>
<reference evidence="3" key="1">
    <citation type="journal article" date="2016" name="Nat. Genet.">
        <title>A high-quality carrot genome assembly provides new insights into carotenoid accumulation and asterid genome evolution.</title>
        <authorList>
            <person name="Iorizzo M."/>
            <person name="Ellison S."/>
            <person name="Senalik D."/>
            <person name="Zeng P."/>
            <person name="Satapoomin P."/>
            <person name="Huang J."/>
            <person name="Bowman M."/>
            <person name="Iovene M."/>
            <person name="Sanseverino W."/>
            <person name="Cavagnaro P."/>
            <person name="Yildiz M."/>
            <person name="Macko-Podgorni A."/>
            <person name="Moranska E."/>
            <person name="Grzebelus E."/>
            <person name="Grzebelus D."/>
            <person name="Ashrafi H."/>
            <person name="Zheng Z."/>
            <person name="Cheng S."/>
            <person name="Spooner D."/>
            <person name="Van Deynze A."/>
            <person name="Simon P."/>
        </authorList>
    </citation>
    <scope>NUCLEOTIDE SEQUENCE</scope>
    <source>
        <tissue evidence="3">Leaf</tissue>
    </source>
</reference>
<evidence type="ECO:0008006" key="5">
    <source>
        <dbReference type="Google" id="ProtNLM"/>
    </source>
</evidence>
<accession>A0AAF1ASH9</accession>
<protein>
    <recommendedName>
        <fullName evidence="5">Nodule-specific Glycine Rich Peptide</fullName>
    </recommendedName>
</protein>
<feature type="compositionally biased region" description="Basic and acidic residues" evidence="1">
    <location>
        <begin position="96"/>
        <end position="106"/>
    </location>
</feature>
<dbReference type="EMBL" id="CP093345">
    <property type="protein sequence ID" value="WOG90736.1"/>
    <property type="molecule type" value="Genomic_DNA"/>
</dbReference>
<feature type="chain" id="PRO_5041939386" description="Nodule-specific Glycine Rich Peptide" evidence="2">
    <location>
        <begin position="19"/>
        <end position="181"/>
    </location>
</feature>
<gene>
    <name evidence="3" type="ORF">DCAR_0309980</name>
</gene>
<evidence type="ECO:0000313" key="4">
    <source>
        <dbReference type="Proteomes" id="UP000077755"/>
    </source>
</evidence>
<organism evidence="3 4">
    <name type="scientific">Daucus carota subsp. sativus</name>
    <name type="common">Carrot</name>
    <dbReference type="NCBI Taxonomy" id="79200"/>
    <lineage>
        <taxon>Eukaryota</taxon>
        <taxon>Viridiplantae</taxon>
        <taxon>Streptophyta</taxon>
        <taxon>Embryophyta</taxon>
        <taxon>Tracheophyta</taxon>
        <taxon>Spermatophyta</taxon>
        <taxon>Magnoliopsida</taxon>
        <taxon>eudicotyledons</taxon>
        <taxon>Gunneridae</taxon>
        <taxon>Pentapetalae</taxon>
        <taxon>asterids</taxon>
        <taxon>campanulids</taxon>
        <taxon>Apiales</taxon>
        <taxon>Apiaceae</taxon>
        <taxon>Apioideae</taxon>
        <taxon>Scandiceae</taxon>
        <taxon>Daucinae</taxon>
        <taxon>Daucus</taxon>
        <taxon>Daucus sect. Daucus</taxon>
    </lineage>
</organism>
<dbReference type="AlphaFoldDB" id="A0AAF1ASH9"/>
<feature type="signal peptide" evidence="2">
    <location>
        <begin position="1"/>
        <end position="18"/>
    </location>
</feature>
<dbReference type="Proteomes" id="UP000077755">
    <property type="component" value="Chromosome 3"/>
</dbReference>
<evidence type="ECO:0000256" key="2">
    <source>
        <dbReference type="SAM" id="SignalP"/>
    </source>
</evidence>
<dbReference type="GO" id="GO:0045087">
    <property type="term" value="P:innate immune response"/>
    <property type="evidence" value="ECO:0007669"/>
    <property type="project" value="InterPro"/>
</dbReference>
<reference evidence="3" key="2">
    <citation type="submission" date="2022-03" db="EMBL/GenBank/DDBJ databases">
        <title>Draft title - Genomic analysis of global carrot germplasm unveils the trajectory of domestication and the origin of high carotenoid orange carrot.</title>
        <authorList>
            <person name="Iorizzo M."/>
            <person name="Ellison S."/>
            <person name="Senalik D."/>
            <person name="Macko-Podgorni A."/>
            <person name="Grzebelus D."/>
            <person name="Bostan H."/>
            <person name="Rolling W."/>
            <person name="Curaba J."/>
            <person name="Simon P."/>
        </authorList>
    </citation>
    <scope>NUCLEOTIDE SEQUENCE</scope>
    <source>
        <tissue evidence="3">Leaf</tissue>
    </source>
</reference>
<keyword evidence="4" id="KW-1185">Reference proteome</keyword>
<dbReference type="PANTHER" id="PTHR34663">
    <property type="entry name" value="OS06G0637400 PROTEIN"/>
    <property type="match status" value="1"/>
</dbReference>